<dbReference type="Gene3D" id="1.20.1250.20">
    <property type="entry name" value="MFS general substrate transporter like domains"/>
    <property type="match status" value="2"/>
</dbReference>
<feature type="transmembrane region" description="Helical" evidence="4">
    <location>
        <begin position="101"/>
        <end position="119"/>
    </location>
</feature>
<feature type="domain" description="Major facilitator superfamily (MFS) profile" evidence="5">
    <location>
        <begin position="32"/>
        <end position="428"/>
    </location>
</feature>
<feature type="transmembrane region" description="Helical" evidence="4">
    <location>
        <begin position="311"/>
        <end position="329"/>
    </location>
</feature>
<accession>F9Y782</accession>
<dbReference type="GO" id="GO:0022857">
    <property type="term" value="F:transmembrane transporter activity"/>
    <property type="evidence" value="ECO:0007669"/>
    <property type="project" value="InterPro"/>
</dbReference>
<dbReference type="Proteomes" id="UP000000692">
    <property type="component" value="Chromosome"/>
</dbReference>
<sequence>MAADIFAGAQASATLGASQSAQPEVSKWFFLRYALAYIGTFTALITPVVMTLAVRIEAIDPVNKGANLGIVLGLGALAALIANPLFGMLSDRTTSRFGRRRPWMVGGVLLGLISLLIIAQSSSIAVIALFWCITQGALNAALSALIAVVADQVPEHQRARVSAIAGMSTNIGMLVGTAIVAMVGTGGTAMFLWPTLFGVAMVLLFCLINDDKAVQPAVREKISAAAVLKSFWVNPVKFPDYGWAWLSRFLVFYGTSTLLAYQVYVLIDMFAVAPEAIPGMMLLSTIITAVSVVIFASIAGWYSDRTGKRKIFVFIAAVVFAIGLTVLVSTGTLTGFFIGIAIQAAGFGVYLSIDQALVVDVLPNRETEAAKNLGVMNIANAVPQTLAPAIAPIILMVGGQGNYTLLFIVAAIVTFGGALAILPVKGAK</sequence>
<dbReference type="InterPro" id="IPR036259">
    <property type="entry name" value="MFS_trans_sf"/>
</dbReference>
<keyword evidence="2 4" id="KW-1133">Transmembrane helix</keyword>
<dbReference type="AlphaFoldDB" id="F9Y782"/>
<evidence type="ECO:0000313" key="7">
    <source>
        <dbReference type="Proteomes" id="UP000000692"/>
    </source>
</evidence>
<feature type="transmembrane region" description="Helical" evidence="4">
    <location>
        <begin position="68"/>
        <end position="89"/>
    </location>
</feature>
<dbReference type="HOGENOM" id="CLU_040011_1_1_5"/>
<gene>
    <name evidence="6" type="primary">floR</name>
    <name evidence="6" type="ordered locus">KVU_0010</name>
</gene>
<proteinExistence type="predicted"/>
<dbReference type="KEGG" id="kvl:KVU_0010"/>
<dbReference type="InterPro" id="IPR020846">
    <property type="entry name" value="MFS_dom"/>
</dbReference>
<evidence type="ECO:0000256" key="4">
    <source>
        <dbReference type="SAM" id="Phobius"/>
    </source>
</evidence>
<dbReference type="eggNOG" id="COG2211">
    <property type="taxonomic scope" value="Bacteria"/>
</dbReference>
<evidence type="ECO:0000256" key="1">
    <source>
        <dbReference type="ARBA" id="ARBA00022692"/>
    </source>
</evidence>
<dbReference type="Pfam" id="PF07690">
    <property type="entry name" value="MFS_1"/>
    <property type="match status" value="1"/>
</dbReference>
<evidence type="ECO:0000256" key="2">
    <source>
        <dbReference type="ARBA" id="ARBA00022989"/>
    </source>
</evidence>
<dbReference type="PROSITE" id="PS50850">
    <property type="entry name" value="MFS"/>
    <property type="match status" value="1"/>
</dbReference>
<keyword evidence="1 4" id="KW-0812">Transmembrane</keyword>
<evidence type="ECO:0000256" key="3">
    <source>
        <dbReference type="ARBA" id="ARBA00023136"/>
    </source>
</evidence>
<dbReference type="InterPro" id="IPR011701">
    <property type="entry name" value="MFS"/>
</dbReference>
<keyword evidence="7" id="KW-1185">Reference proteome</keyword>
<dbReference type="EMBL" id="CP002018">
    <property type="protein sequence ID" value="AEM39849.1"/>
    <property type="molecule type" value="Genomic_DNA"/>
</dbReference>
<dbReference type="PATRIC" id="fig|759362.5.peg.10"/>
<feature type="transmembrane region" description="Helical" evidence="4">
    <location>
        <begin position="245"/>
        <end position="267"/>
    </location>
</feature>
<feature type="transmembrane region" description="Helical" evidence="4">
    <location>
        <begin position="279"/>
        <end position="299"/>
    </location>
</feature>
<feature type="transmembrane region" description="Helical" evidence="4">
    <location>
        <begin position="403"/>
        <end position="424"/>
    </location>
</feature>
<evidence type="ECO:0000259" key="5">
    <source>
        <dbReference type="PROSITE" id="PS50850"/>
    </source>
</evidence>
<dbReference type="PANTHER" id="PTHR23528">
    <property type="match status" value="1"/>
</dbReference>
<protein>
    <submittedName>
        <fullName evidence="6">Efflux transporter</fullName>
    </submittedName>
</protein>
<dbReference type="RefSeq" id="WP_013383259.1">
    <property type="nucleotide sequence ID" value="NC_017384.1"/>
</dbReference>
<dbReference type="OrthoDB" id="7584869at2"/>
<feature type="transmembrane region" description="Helical" evidence="4">
    <location>
        <begin position="125"/>
        <end position="149"/>
    </location>
</feature>
<name>F9Y782_KETVW</name>
<dbReference type="PANTHER" id="PTHR23528:SF1">
    <property type="entry name" value="MAJOR FACILITATOR SUPERFAMILY (MFS) PROFILE DOMAIN-CONTAINING PROTEIN"/>
    <property type="match status" value="1"/>
</dbReference>
<feature type="transmembrane region" description="Helical" evidence="4">
    <location>
        <begin position="34"/>
        <end position="56"/>
    </location>
</feature>
<organism evidence="6 7">
    <name type="scientific">Ketogulonicigenium vulgare (strain WSH-001)</name>
    <dbReference type="NCBI Taxonomy" id="759362"/>
    <lineage>
        <taxon>Bacteria</taxon>
        <taxon>Pseudomonadati</taxon>
        <taxon>Pseudomonadota</taxon>
        <taxon>Alphaproteobacteria</taxon>
        <taxon>Rhodobacterales</taxon>
        <taxon>Roseobacteraceae</taxon>
        <taxon>Ketogulonicigenium</taxon>
    </lineage>
</organism>
<evidence type="ECO:0000313" key="6">
    <source>
        <dbReference type="EMBL" id="AEM39849.1"/>
    </source>
</evidence>
<dbReference type="SUPFAM" id="SSF103473">
    <property type="entry name" value="MFS general substrate transporter"/>
    <property type="match status" value="1"/>
</dbReference>
<keyword evidence="3 4" id="KW-0472">Membrane</keyword>
<feature type="transmembrane region" description="Helical" evidence="4">
    <location>
        <begin position="374"/>
        <end position="397"/>
    </location>
</feature>
<feature type="transmembrane region" description="Helical" evidence="4">
    <location>
        <begin position="161"/>
        <end position="184"/>
    </location>
</feature>
<reference evidence="6 7" key="1">
    <citation type="journal article" date="2011" name="J. Bacteriol.">
        <title>Complete genome sequence of the industrial strain Ketogulonicigenium vulgare WSH-001.</title>
        <authorList>
            <person name="Liu L."/>
            <person name="Li Y."/>
            <person name="Zhang J."/>
            <person name="Zhou Z."/>
            <person name="Liu J."/>
            <person name="Li X."/>
            <person name="Zhou J."/>
            <person name="Du G."/>
            <person name="Wang L."/>
            <person name="Chen J."/>
        </authorList>
    </citation>
    <scope>NUCLEOTIDE SEQUENCE [LARGE SCALE GENOMIC DNA]</scope>
    <source>
        <strain evidence="6 7">WSH-001</strain>
    </source>
</reference>
<feature type="transmembrane region" description="Helical" evidence="4">
    <location>
        <begin position="335"/>
        <end position="353"/>
    </location>
</feature>
<feature type="transmembrane region" description="Helical" evidence="4">
    <location>
        <begin position="190"/>
        <end position="209"/>
    </location>
</feature>